<dbReference type="InterPro" id="IPR018389">
    <property type="entry name" value="DctP_fam"/>
</dbReference>
<dbReference type="Pfam" id="PF03480">
    <property type="entry name" value="DctP"/>
    <property type="match status" value="1"/>
</dbReference>
<reference evidence="5 6" key="1">
    <citation type="submission" date="2020-01" db="EMBL/GenBank/DDBJ databases">
        <title>Genomes of bacteria type strains.</title>
        <authorList>
            <person name="Chen J."/>
            <person name="Zhu S."/>
            <person name="Yang J."/>
        </authorList>
    </citation>
    <scope>NUCLEOTIDE SEQUENCE [LARGE SCALE GENOMIC DNA]</scope>
    <source>
        <strain evidence="5 6">DSM 16655</strain>
    </source>
</reference>
<proteinExistence type="inferred from homology"/>
<dbReference type="CDD" id="cd13603">
    <property type="entry name" value="PBP2_TRAP_Siap_TeaA_like"/>
    <property type="match status" value="1"/>
</dbReference>
<comment type="similarity">
    <text evidence="1">Belongs to the bacterial solute-binding protein 7 family.</text>
</comment>
<accession>A0ABT1CK13</accession>
<evidence type="ECO:0000256" key="4">
    <source>
        <dbReference type="SAM" id="SignalP"/>
    </source>
</evidence>
<comment type="caution">
    <text evidence="5">The sequence shown here is derived from an EMBL/GenBank/DDBJ whole genome shotgun (WGS) entry which is preliminary data.</text>
</comment>
<dbReference type="RefSeq" id="WP_152010570.1">
    <property type="nucleotide sequence ID" value="NZ_JAAAML010000001.1"/>
</dbReference>
<keyword evidence="3 4" id="KW-0732">Signal</keyword>
<feature type="chain" id="PRO_5045211887" description="C4-dicarboxylate ABC transporter" evidence="4">
    <location>
        <begin position="24"/>
        <end position="333"/>
    </location>
</feature>
<evidence type="ECO:0000256" key="2">
    <source>
        <dbReference type="ARBA" id="ARBA00022448"/>
    </source>
</evidence>
<feature type="signal peptide" evidence="4">
    <location>
        <begin position="1"/>
        <end position="23"/>
    </location>
</feature>
<evidence type="ECO:0000313" key="6">
    <source>
        <dbReference type="Proteomes" id="UP001320715"/>
    </source>
</evidence>
<gene>
    <name evidence="5" type="ORF">GTW23_00015</name>
</gene>
<sequence length="333" mass="36282">MRKLLLSIMCSAAMLVGVHQANAADRIILSNDTSALNLKGQTFEVLAKELKERLGDTAAVDVFHSGALLDQKTQIQGLQLGSATFVAPTSGIYSPLAAGLNALTLPFLLTSSEMVNTAWNDPVVREAFVPELRKKNIEPVAIWLSGQRELSYRGSKPILTPEDMKGVKIRVQSVPSDIEAFKAVGANVISMAWGEVASALQQGVIDAVEPTPMSLDSAGMVEVIDQMTRIGYQYAFYIVGANKTWWDGLSDADRASVQEALEVANAFNWENAAKENEAAYAKIRDAGKTIHELTPEQLAQWKEKMQPVWDEFGSELVGQDAMNRLIEISSGNQ</sequence>
<dbReference type="NCBIfam" id="NF037995">
    <property type="entry name" value="TRAP_S1"/>
    <property type="match status" value="1"/>
</dbReference>
<keyword evidence="6" id="KW-1185">Reference proteome</keyword>
<evidence type="ECO:0000256" key="1">
    <source>
        <dbReference type="ARBA" id="ARBA00009023"/>
    </source>
</evidence>
<dbReference type="PIRSF" id="PIRSF006470">
    <property type="entry name" value="DctB"/>
    <property type="match status" value="1"/>
</dbReference>
<evidence type="ECO:0000256" key="3">
    <source>
        <dbReference type="ARBA" id="ARBA00022729"/>
    </source>
</evidence>
<dbReference type="Proteomes" id="UP001320715">
    <property type="component" value="Unassembled WGS sequence"/>
</dbReference>
<dbReference type="PANTHER" id="PTHR33376:SF7">
    <property type="entry name" value="C4-DICARBOXYLATE-BINDING PROTEIN DCTB"/>
    <property type="match status" value="1"/>
</dbReference>
<keyword evidence="2" id="KW-0813">Transport</keyword>
<evidence type="ECO:0008006" key="7">
    <source>
        <dbReference type="Google" id="ProtNLM"/>
    </source>
</evidence>
<organism evidence="5 6">
    <name type="scientific">Hoeflea alexandrii</name>
    <dbReference type="NCBI Taxonomy" id="288436"/>
    <lineage>
        <taxon>Bacteria</taxon>
        <taxon>Pseudomonadati</taxon>
        <taxon>Pseudomonadota</taxon>
        <taxon>Alphaproteobacteria</taxon>
        <taxon>Hyphomicrobiales</taxon>
        <taxon>Rhizobiaceae</taxon>
        <taxon>Hoeflea</taxon>
    </lineage>
</organism>
<protein>
    <recommendedName>
        <fullName evidence="7">C4-dicarboxylate ABC transporter</fullName>
    </recommendedName>
</protein>
<dbReference type="InterPro" id="IPR004682">
    <property type="entry name" value="TRAP_DctP"/>
</dbReference>
<dbReference type="EMBL" id="JAAAML010000001">
    <property type="protein sequence ID" value="MCO6406539.1"/>
    <property type="molecule type" value="Genomic_DNA"/>
</dbReference>
<dbReference type="InterPro" id="IPR038404">
    <property type="entry name" value="TRAP_DctP_sf"/>
</dbReference>
<evidence type="ECO:0000313" key="5">
    <source>
        <dbReference type="EMBL" id="MCO6406539.1"/>
    </source>
</evidence>
<dbReference type="Gene3D" id="3.40.190.170">
    <property type="entry name" value="Bacterial extracellular solute-binding protein, family 7"/>
    <property type="match status" value="1"/>
</dbReference>
<name>A0ABT1CK13_9HYPH</name>
<dbReference type="PANTHER" id="PTHR33376">
    <property type="match status" value="1"/>
</dbReference>